<accession>A0A2P1QST4</accession>
<dbReference type="EMBL" id="CP027843">
    <property type="protein sequence ID" value="AVQ11934.1"/>
    <property type="molecule type" value="Genomic_DNA"/>
</dbReference>
<dbReference type="Proteomes" id="UP000033961">
    <property type="component" value="Chromosome I"/>
</dbReference>
<gene>
    <name evidence="1" type="ORF">XB16_1604</name>
</gene>
<organism evidence="1 2">
    <name type="scientific">Leptospira santarosai</name>
    <dbReference type="NCBI Taxonomy" id="28183"/>
    <lineage>
        <taxon>Bacteria</taxon>
        <taxon>Pseudomonadati</taxon>
        <taxon>Spirochaetota</taxon>
        <taxon>Spirochaetia</taxon>
        <taxon>Leptospirales</taxon>
        <taxon>Leptospiraceae</taxon>
        <taxon>Leptospira</taxon>
    </lineage>
</organism>
<evidence type="ECO:0000313" key="2">
    <source>
        <dbReference type="Proteomes" id="UP000033961"/>
    </source>
</evidence>
<dbReference type="AlphaFoldDB" id="A0A2P1QST4"/>
<protein>
    <submittedName>
        <fullName evidence="1">Uncharacterized protein</fullName>
    </submittedName>
</protein>
<evidence type="ECO:0000313" key="1">
    <source>
        <dbReference type="EMBL" id="AVQ11934.1"/>
    </source>
</evidence>
<sequence length="104" mass="12452">MNKLEVRKQYDSLILAGNQLYNIKDQFSRELIHLAFKLLLLRSRKLLRRMNELHRKTNSPEIRQRVRRFRVLDKQIRSLEATADLLCIPSMRPALLKHFKQAAK</sequence>
<name>A0A2P1QST4_9LEPT</name>
<proteinExistence type="predicted"/>
<reference evidence="1 2" key="1">
    <citation type="journal article" date="2015" name="Genome Announc.">
        <title>Draft Genome Sequences of Leptospira santarosai Strains U160, U164, and U233, Isolated from Asymptomatic Cattle.</title>
        <authorList>
            <person name="Kremer F.S."/>
            <person name="Eslabao M.R."/>
            <person name="Provisor M."/>
            <person name="Woloski R.D."/>
            <person name="Ramires O.V."/>
            <person name="Moreno L.Z."/>
            <person name="Moreno A.M."/>
            <person name="Hamond C."/>
            <person name="Lilenbaum W."/>
            <person name="Dellagostin O.A."/>
        </authorList>
    </citation>
    <scope>NUCLEOTIDE SEQUENCE [LARGE SCALE GENOMIC DNA]</scope>
    <source>
        <strain evidence="1 2">U160</strain>
    </source>
</reference>